<dbReference type="Proteomes" id="UP000076722">
    <property type="component" value="Unassembled WGS sequence"/>
</dbReference>
<dbReference type="Pfam" id="PF01368">
    <property type="entry name" value="DHH"/>
    <property type="match status" value="1"/>
</dbReference>
<dbReference type="STRING" id="1314777.A0A164YIN3"/>
<sequence>MPQWPSAKLLKRFSSQVVPAKPNTTEATTKTDANTAPGRLSAFLVDAKKRYLEDVASGNGNSWVVAMGNEAGDLDSIASSIAFAYFSSDAYEGRIVPLILTPREELRLRAENLYAFSIASLDPSREDLLCVDDIPNRVPFPSSRFALVDHNRLGAEFYDAGEDPDPLVVAVIDHHDDENVHKTAKPRTIITPVGSCTSLVALNFTSSWNDDTPKEIATLLLSGISIDTKGLKKGGKAMVQDYDAATFLFPVSTLWDPAADTPGMAVTQDTPQIKDLTETLSERKDDISHLNTKDLLRRDYKQYLYGETVVGLSTVPKDLKLWLPVDADFWPSVEEWMSERGLQVLGILNSFHSAPKNGKKGKHKRQQLYLLSKDTSAAVEQALWAGLEKSKDLDLERMKVGDVTKKDKSTSRRARAYKQHNTEASRKVTAPLLKTIFESVTAVPASTSATDA</sequence>
<keyword evidence="2" id="KW-0479">Metal-binding</keyword>
<dbReference type="OrthoDB" id="374045at2759"/>
<evidence type="ECO:0000259" key="6">
    <source>
        <dbReference type="SMART" id="SM01131"/>
    </source>
</evidence>
<dbReference type="Gene3D" id="3.90.1640.10">
    <property type="entry name" value="inorganic pyrophosphatase (n-terminal core)"/>
    <property type="match status" value="1"/>
</dbReference>
<keyword evidence="4" id="KW-0464">Manganese</keyword>
<dbReference type="GO" id="GO:0046872">
    <property type="term" value="F:metal ion binding"/>
    <property type="evidence" value="ECO:0007669"/>
    <property type="project" value="UniProtKB-KW"/>
</dbReference>
<evidence type="ECO:0000256" key="2">
    <source>
        <dbReference type="ARBA" id="ARBA00022723"/>
    </source>
</evidence>
<evidence type="ECO:0000256" key="3">
    <source>
        <dbReference type="ARBA" id="ARBA00022801"/>
    </source>
</evidence>
<reference evidence="7 8" key="1">
    <citation type="journal article" date="2016" name="Mol. Biol. Evol.">
        <title>Comparative Genomics of Early-Diverging Mushroom-Forming Fungi Provides Insights into the Origins of Lignocellulose Decay Capabilities.</title>
        <authorList>
            <person name="Nagy L.G."/>
            <person name="Riley R."/>
            <person name="Tritt A."/>
            <person name="Adam C."/>
            <person name="Daum C."/>
            <person name="Floudas D."/>
            <person name="Sun H."/>
            <person name="Yadav J.S."/>
            <person name="Pangilinan J."/>
            <person name="Larsson K.H."/>
            <person name="Matsuura K."/>
            <person name="Barry K."/>
            <person name="Labutti K."/>
            <person name="Kuo R."/>
            <person name="Ohm R.A."/>
            <person name="Bhattacharya S.S."/>
            <person name="Shirouzu T."/>
            <person name="Yoshinaga Y."/>
            <person name="Martin F.M."/>
            <person name="Grigoriev I.V."/>
            <person name="Hibbett D.S."/>
        </authorList>
    </citation>
    <scope>NUCLEOTIDE SEQUENCE [LARGE SCALE GENOMIC DNA]</scope>
    <source>
        <strain evidence="7 8">HHB9708</strain>
    </source>
</reference>
<feature type="region of interest" description="Disordered" evidence="5">
    <location>
        <begin position="404"/>
        <end position="424"/>
    </location>
</feature>
<dbReference type="PANTHER" id="PTHR12112:SF39">
    <property type="entry name" value="EG:152A3.5 PROTEIN (FBGN0003116_PN PROTEIN)"/>
    <property type="match status" value="1"/>
</dbReference>
<evidence type="ECO:0000256" key="4">
    <source>
        <dbReference type="ARBA" id="ARBA00023211"/>
    </source>
</evidence>
<dbReference type="Pfam" id="PF02833">
    <property type="entry name" value="DHHA2"/>
    <property type="match status" value="1"/>
</dbReference>
<dbReference type="AlphaFoldDB" id="A0A164YIN3"/>
<dbReference type="InterPro" id="IPR038763">
    <property type="entry name" value="DHH_sf"/>
</dbReference>
<dbReference type="InterPro" id="IPR038222">
    <property type="entry name" value="DHHA2_dom_sf"/>
</dbReference>
<dbReference type="SUPFAM" id="SSF64182">
    <property type="entry name" value="DHH phosphoesterases"/>
    <property type="match status" value="1"/>
</dbReference>
<keyword evidence="3" id="KW-0378">Hydrolase</keyword>
<dbReference type="SMART" id="SM01131">
    <property type="entry name" value="DHHA2"/>
    <property type="match status" value="1"/>
</dbReference>
<dbReference type="InterPro" id="IPR004097">
    <property type="entry name" value="DHHA2"/>
</dbReference>
<comment type="cofactor">
    <cofactor evidence="1">
        <name>Mn(2+)</name>
        <dbReference type="ChEBI" id="CHEBI:29035"/>
    </cofactor>
</comment>
<dbReference type="GO" id="GO:0005737">
    <property type="term" value="C:cytoplasm"/>
    <property type="evidence" value="ECO:0007669"/>
    <property type="project" value="InterPro"/>
</dbReference>
<dbReference type="Gene3D" id="3.10.310.20">
    <property type="entry name" value="DHHA2 domain"/>
    <property type="match status" value="1"/>
</dbReference>
<name>A0A164YIN3_9AGAM</name>
<gene>
    <name evidence="7" type="ORF">SISNIDRAFT_406601</name>
</gene>
<dbReference type="EMBL" id="KV419398">
    <property type="protein sequence ID" value="KZS96955.1"/>
    <property type="molecule type" value="Genomic_DNA"/>
</dbReference>
<evidence type="ECO:0000313" key="7">
    <source>
        <dbReference type="EMBL" id="KZS96955.1"/>
    </source>
</evidence>
<protein>
    <submittedName>
        <fullName evidence="7">DHH phosphoesterase</fullName>
    </submittedName>
</protein>
<dbReference type="GO" id="GO:0004309">
    <property type="term" value="F:exopolyphosphatase activity"/>
    <property type="evidence" value="ECO:0007669"/>
    <property type="project" value="TreeGrafter"/>
</dbReference>
<dbReference type="InterPro" id="IPR001667">
    <property type="entry name" value="DDH_dom"/>
</dbReference>
<organism evidence="7 8">
    <name type="scientific">Sistotremastrum niveocremeum HHB9708</name>
    <dbReference type="NCBI Taxonomy" id="1314777"/>
    <lineage>
        <taxon>Eukaryota</taxon>
        <taxon>Fungi</taxon>
        <taxon>Dikarya</taxon>
        <taxon>Basidiomycota</taxon>
        <taxon>Agaricomycotina</taxon>
        <taxon>Agaricomycetes</taxon>
        <taxon>Sistotremastrales</taxon>
        <taxon>Sistotremastraceae</taxon>
        <taxon>Sertulicium</taxon>
        <taxon>Sertulicium niveocremeum</taxon>
    </lineage>
</organism>
<proteinExistence type="predicted"/>
<dbReference type="PANTHER" id="PTHR12112">
    <property type="entry name" value="BNIP - RELATED"/>
    <property type="match status" value="1"/>
</dbReference>
<evidence type="ECO:0000313" key="8">
    <source>
        <dbReference type="Proteomes" id="UP000076722"/>
    </source>
</evidence>
<feature type="domain" description="DHHA2" evidence="6">
    <location>
        <begin position="277"/>
        <end position="437"/>
    </location>
</feature>
<evidence type="ECO:0000256" key="5">
    <source>
        <dbReference type="SAM" id="MobiDB-lite"/>
    </source>
</evidence>
<evidence type="ECO:0000256" key="1">
    <source>
        <dbReference type="ARBA" id="ARBA00001936"/>
    </source>
</evidence>
<accession>A0A164YIN3</accession>
<keyword evidence="8" id="KW-1185">Reference proteome</keyword>